<proteinExistence type="predicted"/>
<dbReference type="Proteomes" id="UP000243579">
    <property type="component" value="Unassembled WGS sequence"/>
</dbReference>
<dbReference type="AlphaFoldDB" id="A0A1V9ZF33"/>
<dbReference type="SMART" id="SM00220">
    <property type="entry name" value="S_TKc"/>
    <property type="match status" value="2"/>
</dbReference>
<comment type="caution">
    <text evidence="6">The sequence shown here is derived from an EMBL/GenBank/DDBJ whole genome shotgun (WGS) entry which is preliminary data.</text>
</comment>
<evidence type="ECO:0000256" key="4">
    <source>
        <dbReference type="PROSITE-ProRule" id="PRU10141"/>
    </source>
</evidence>
<feature type="binding site" evidence="4">
    <location>
        <position position="821"/>
    </location>
    <ligand>
        <name>ATP</name>
        <dbReference type="ChEBI" id="CHEBI:30616"/>
    </ligand>
</feature>
<evidence type="ECO:0000313" key="6">
    <source>
        <dbReference type="EMBL" id="OQR96604.1"/>
    </source>
</evidence>
<dbReference type="InterPro" id="IPR011009">
    <property type="entry name" value="Kinase-like_dom_sf"/>
</dbReference>
<sequence length="1064" mass="115690">MEGGDLVTFLESLEHALSLVWQARAYIAWCIASALVYLHGQGLAHGRLQTRRVLLSSNMEIKLCGFHIPTPATPDAVDVDVYAFGCILFDLLAFRGDERQSSDDVPIPPVPTDLHKLAAECTVIAAIDRPSAKDVVASLEKLGAHEGKLYCNTHHGVAVTITKHTDAPAPTPQSIDADAIVAQMAALPPLQPLVAPAATLPKLEPALLLCEPKPLQCSVSVSQFRGTYDGRPVVVHRLHKHASPQEEALLLAHVGLRAMVRSPSVQVLEGICVDADTGAPCMVLQAAQGTPLQDLLVRNRPYTGAFLWRLKVRVARDVAAAMQKLHEQQVLVHTLSSRNVVVCEADNRVTLTEFGLPAAARAVETLTLGTGGWRAAAPECVRCPGAESTRSDVFTLGMLLLELETHQIPFYDIKSDTLARKAIAEGRPPRFTRDCPAWFSALVTRCLLLDPFARPTVDAVVRELDERQSYGGFDPLRADVHLMALDATALEVGAIIGGGLFSNGFSGTFQGQPVVIKQPNNHSRRADYDRPSVFLNEVTLLARVRSPYVVSLLGVAHVNSPGPSMVLEHMDRGSLTRYLVGIADPSALSADSRLHIALGLAQAVAYLHDSRVLHCDLKSDNVYLSSKLAVKLNMLALARVLPPDATGVAVSPLAGTLLWMAPEIMNGAQYTRASDVYSFGIVLSEVDTLQRPFASSTDGRFALPQKIAAGEAKPELRAECPAWYRHLTLDCLAFEPHLRPPIAEIVERLRQQVALRANFRPDVAEVALNSDATAPLDLVPLLAALPKVDATDVDVAPCVLGCGAYGTVSWGTYRGEAVAIKQLHSDFLRDRSRVLKFVRELDLLTRFQSPHIVACIGVCDVGPMLLMEYMDGGDLRRYLDALLLAPETTFPWPTRCRMALALAEAIASLHGRNVVHRDIKSPNLLLSATNLELKLADFGEAHEMADAVHDDVLEDIGTVLWMAPELFNSAVRDTSKVDIYSFGVVLCELATLHKPFAATQLNPFAIQYRVASGELRPDMAPDAPEWFTALADSCLSFDPHDRPTANSVLDRIRHRLAEMEAGEA</sequence>
<keyword evidence="2 4" id="KW-0547">Nucleotide-binding</keyword>
<keyword evidence="3 4" id="KW-0067">ATP-binding</keyword>
<dbReference type="PANTHER" id="PTHR44329:SF214">
    <property type="entry name" value="PROTEIN KINASE DOMAIN-CONTAINING PROTEIN"/>
    <property type="match status" value="1"/>
</dbReference>
<dbReference type="InterPro" id="IPR017441">
    <property type="entry name" value="Protein_kinase_ATP_BS"/>
</dbReference>
<feature type="domain" description="Protein kinase" evidence="5">
    <location>
        <begin position="1"/>
        <end position="142"/>
    </location>
</feature>
<gene>
    <name evidence="6" type="ORF">ACHHYP_14623</name>
</gene>
<dbReference type="PANTHER" id="PTHR44329">
    <property type="entry name" value="SERINE/THREONINE-PROTEIN KINASE TNNI3K-RELATED"/>
    <property type="match status" value="1"/>
</dbReference>
<evidence type="ECO:0000313" key="7">
    <source>
        <dbReference type="Proteomes" id="UP000243579"/>
    </source>
</evidence>
<dbReference type="PROSITE" id="PS00108">
    <property type="entry name" value="PROTEIN_KINASE_ST"/>
    <property type="match status" value="2"/>
</dbReference>
<dbReference type="InterPro" id="IPR008271">
    <property type="entry name" value="Ser/Thr_kinase_AS"/>
</dbReference>
<evidence type="ECO:0000256" key="2">
    <source>
        <dbReference type="ARBA" id="ARBA00022741"/>
    </source>
</evidence>
<name>A0A1V9ZF33_ACHHY</name>
<dbReference type="InterPro" id="IPR001245">
    <property type="entry name" value="Ser-Thr/Tyr_kinase_cat_dom"/>
</dbReference>
<dbReference type="PROSITE" id="PS50011">
    <property type="entry name" value="PROTEIN_KINASE_DOM"/>
    <property type="match status" value="4"/>
</dbReference>
<evidence type="ECO:0000259" key="5">
    <source>
        <dbReference type="PROSITE" id="PS50011"/>
    </source>
</evidence>
<feature type="domain" description="Protein kinase" evidence="5">
    <location>
        <begin position="209"/>
        <end position="471"/>
    </location>
</feature>
<reference evidence="6 7" key="1">
    <citation type="journal article" date="2014" name="Genome Biol. Evol.">
        <title>The secreted proteins of Achlya hypogyna and Thraustotheca clavata identify the ancestral oomycete secretome and reveal gene acquisitions by horizontal gene transfer.</title>
        <authorList>
            <person name="Misner I."/>
            <person name="Blouin N."/>
            <person name="Leonard G."/>
            <person name="Richards T.A."/>
            <person name="Lane C.E."/>
        </authorList>
    </citation>
    <scope>NUCLEOTIDE SEQUENCE [LARGE SCALE GENOMIC DNA]</scope>
    <source>
        <strain evidence="6 7">ATCC 48635</strain>
    </source>
</reference>
<organism evidence="6 7">
    <name type="scientific">Achlya hypogyna</name>
    <name type="common">Oomycete</name>
    <name type="synonym">Protoachlya hypogyna</name>
    <dbReference type="NCBI Taxonomy" id="1202772"/>
    <lineage>
        <taxon>Eukaryota</taxon>
        <taxon>Sar</taxon>
        <taxon>Stramenopiles</taxon>
        <taxon>Oomycota</taxon>
        <taxon>Saprolegniomycetes</taxon>
        <taxon>Saprolegniales</taxon>
        <taxon>Achlyaceae</taxon>
        <taxon>Achlya</taxon>
    </lineage>
</organism>
<accession>A0A1V9ZF33</accession>
<dbReference type="InterPro" id="IPR051681">
    <property type="entry name" value="Ser/Thr_Kinases-Pseudokinases"/>
</dbReference>
<dbReference type="EMBL" id="JNBR01000138">
    <property type="protein sequence ID" value="OQR96604.1"/>
    <property type="molecule type" value="Genomic_DNA"/>
</dbReference>
<dbReference type="SUPFAM" id="SSF56112">
    <property type="entry name" value="Protein kinase-like (PK-like)"/>
    <property type="match status" value="4"/>
</dbReference>
<dbReference type="Pfam" id="PF07714">
    <property type="entry name" value="PK_Tyr_Ser-Thr"/>
    <property type="match status" value="3"/>
</dbReference>
<evidence type="ECO:0000256" key="1">
    <source>
        <dbReference type="ARBA" id="ARBA00022527"/>
    </source>
</evidence>
<feature type="domain" description="Protein kinase" evidence="5">
    <location>
        <begin position="490"/>
        <end position="755"/>
    </location>
</feature>
<feature type="domain" description="Protein kinase" evidence="5">
    <location>
        <begin position="794"/>
        <end position="1057"/>
    </location>
</feature>
<keyword evidence="6" id="KW-0418">Kinase</keyword>
<dbReference type="Gene3D" id="3.30.200.20">
    <property type="entry name" value="Phosphorylase Kinase, domain 1"/>
    <property type="match status" value="2"/>
</dbReference>
<protein>
    <submittedName>
        <fullName evidence="6">Serine/threonineprotein kinase</fullName>
    </submittedName>
</protein>
<dbReference type="PROSITE" id="PS00107">
    <property type="entry name" value="PROTEIN_KINASE_ATP"/>
    <property type="match status" value="1"/>
</dbReference>
<dbReference type="STRING" id="1202772.A0A1V9ZF33"/>
<dbReference type="GO" id="GO:0005524">
    <property type="term" value="F:ATP binding"/>
    <property type="evidence" value="ECO:0007669"/>
    <property type="project" value="UniProtKB-UniRule"/>
</dbReference>
<keyword evidence="1" id="KW-0723">Serine/threonine-protein kinase</keyword>
<dbReference type="Gene3D" id="1.10.510.10">
    <property type="entry name" value="Transferase(Phosphotransferase) domain 1"/>
    <property type="match status" value="4"/>
</dbReference>
<dbReference type="Pfam" id="PF00069">
    <property type="entry name" value="Pkinase"/>
    <property type="match status" value="1"/>
</dbReference>
<keyword evidence="6" id="KW-0808">Transferase</keyword>
<evidence type="ECO:0000256" key="3">
    <source>
        <dbReference type="ARBA" id="ARBA00022840"/>
    </source>
</evidence>
<keyword evidence="7" id="KW-1185">Reference proteome</keyword>
<dbReference type="InterPro" id="IPR000719">
    <property type="entry name" value="Prot_kinase_dom"/>
</dbReference>
<dbReference type="GO" id="GO:0004674">
    <property type="term" value="F:protein serine/threonine kinase activity"/>
    <property type="evidence" value="ECO:0007669"/>
    <property type="project" value="UniProtKB-KW"/>
</dbReference>
<dbReference type="OrthoDB" id="1668230at2759"/>